<evidence type="ECO:0000256" key="10">
    <source>
        <dbReference type="RuleBase" id="RU364125"/>
    </source>
</evidence>
<dbReference type="GO" id="GO:0005886">
    <property type="term" value="C:plasma membrane"/>
    <property type="evidence" value="ECO:0007669"/>
    <property type="project" value="UniProtKB-SubCell"/>
</dbReference>
<dbReference type="RefSeq" id="WP_084388014.1">
    <property type="nucleotide sequence ID" value="NZ_CP043420.1"/>
</dbReference>
<reference evidence="12 13" key="1">
    <citation type="submission" date="2019-08" db="EMBL/GenBank/DDBJ databases">
        <title>Complete genome sequence of Kushneria sp. YCWA18, a halophilic phosphate-solubilizing bacterium isolated from Daqiao saltern in China.</title>
        <authorList>
            <person name="Du G.-X."/>
            <person name="Qu L.-Y."/>
        </authorList>
    </citation>
    <scope>NUCLEOTIDE SEQUENCE [LARGE SCALE GENOMIC DNA]</scope>
    <source>
        <strain evidence="12 13">YCWA18</strain>
    </source>
</reference>
<evidence type="ECO:0000256" key="6">
    <source>
        <dbReference type="ARBA" id="ARBA00022692"/>
    </source>
</evidence>
<dbReference type="OrthoDB" id="2087278at2"/>
<keyword evidence="12" id="KW-0282">Flagellum</keyword>
<dbReference type="AlphaFoldDB" id="A0A5C1A0K0"/>
<dbReference type="GO" id="GO:0071978">
    <property type="term" value="P:bacterial-type flagellum-dependent swarming motility"/>
    <property type="evidence" value="ECO:0007669"/>
    <property type="project" value="TreeGrafter"/>
</dbReference>
<proteinExistence type="inferred from homology"/>
<dbReference type="GO" id="GO:0009425">
    <property type="term" value="C:bacterial-type flagellum basal body"/>
    <property type="evidence" value="ECO:0007669"/>
    <property type="project" value="InterPro"/>
</dbReference>
<evidence type="ECO:0000256" key="4">
    <source>
        <dbReference type="ARBA" id="ARBA00022475"/>
    </source>
</evidence>
<feature type="signal peptide" evidence="11">
    <location>
        <begin position="1"/>
        <end position="20"/>
    </location>
</feature>
<dbReference type="Proteomes" id="UP000322553">
    <property type="component" value="Chromosome"/>
</dbReference>
<dbReference type="InterPro" id="IPR005503">
    <property type="entry name" value="FliL"/>
</dbReference>
<evidence type="ECO:0000313" key="12">
    <source>
        <dbReference type="EMBL" id="QEL11203.1"/>
    </source>
</evidence>
<keyword evidence="9 10" id="KW-0472">Membrane</keyword>
<feature type="chain" id="PRO_5022988741" description="Flagellar protein FliL" evidence="11">
    <location>
        <begin position="21"/>
        <end position="180"/>
    </location>
</feature>
<comment type="function">
    <text evidence="1 10">Controls the rotational direction of flagella during chemotaxis.</text>
</comment>
<evidence type="ECO:0000256" key="3">
    <source>
        <dbReference type="ARBA" id="ARBA00008281"/>
    </source>
</evidence>
<comment type="subcellular location">
    <subcellularLocation>
        <location evidence="10">Cell inner membrane</location>
    </subcellularLocation>
    <subcellularLocation>
        <location evidence="2">Cell membrane</location>
        <topology evidence="2">Single-pass membrane protein</topology>
    </subcellularLocation>
</comment>
<keyword evidence="5 10" id="KW-0145">Chemotaxis</keyword>
<evidence type="ECO:0000256" key="2">
    <source>
        <dbReference type="ARBA" id="ARBA00004162"/>
    </source>
</evidence>
<evidence type="ECO:0000256" key="8">
    <source>
        <dbReference type="ARBA" id="ARBA00022989"/>
    </source>
</evidence>
<organism evidence="12 13">
    <name type="scientific">Kushneria phosphatilytica</name>
    <dbReference type="NCBI Taxonomy" id="657387"/>
    <lineage>
        <taxon>Bacteria</taxon>
        <taxon>Pseudomonadati</taxon>
        <taxon>Pseudomonadota</taxon>
        <taxon>Gammaproteobacteria</taxon>
        <taxon>Oceanospirillales</taxon>
        <taxon>Halomonadaceae</taxon>
        <taxon>Kushneria</taxon>
    </lineage>
</organism>
<keyword evidence="8 10" id="KW-1133">Transmembrane helix</keyword>
<comment type="similarity">
    <text evidence="3 10">Belongs to the FliL family.</text>
</comment>
<evidence type="ECO:0000256" key="7">
    <source>
        <dbReference type="ARBA" id="ARBA00022779"/>
    </source>
</evidence>
<evidence type="ECO:0000313" key="13">
    <source>
        <dbReference type="Proteomes" id="UP000322553"/>
    </source>
</evidence>
<dbReference type="Pfam" id="PF03748">
    <property type="entry name" value="FliL"/>
    <property type="match status" value="1"/>
</dbReference>
<name>A0A5C1A0K0_9GAMM</name>
<dbReference type="PANTHER" id="PTHR35091:SF2">
    <property type="entry name" value="FLAGELLAR PROTEIN FLIL"/>
    <property type="match status" value="1"/>
</dbReference>
<gene>
    <name evidence="12" type="primary">fliL</name>
    <name evidence="12" type="ORF">FY550_08670</name>
</gene>
<sequence length="180" mass="19163">MLTRAPPTALLTLFGTLVMATMTDASATPARKRPAWWLIALLLIIAIGAGVAGGWYFLGGSDSAVATTEETKPAPPPAPVFVELKPFTVNVGEDSGRVLYTGITLQTSDDASATRLNTHMPEVRNRILMVLTSHDADSLTSASGKQALAKEIVSAFDQPFDDGQTRAEVTQALFTDFIVQ</sequence>
<keyword evidence="7 10" id="KW-0283">Flagellar rotation</keyword>
<dbReference type="PANTHER" id="PTHR35091">
    <property type="entry name" value="FLAGELLAR PROTEIN FLIL"/>
    <property type="match status" value="1"/>
</dbReference>
<evidence type="ECO:0000256" key="5">
    <source>
        <dbReference type="ARBA" id="ARBA00022500"/>
    </source>
</evidence>
<accession>A0A5C1A0K0</accession>
<dbReference type="NCBIfam" id="NF005435">
    <property type="entry name" value="PRK07021.1"/>
    <property type="match status" value="1"/>
</dbReference>
<protein>
    <recommendedName>
        <fullName evidence="10">Flagellar protein FliL</fullName>
    </recommendedName>
</protein>
<keyword evidence="11" id="KW-0732">Signal</keyword>
<keyword evidence="13" id="KW-1185">Reference proteome</keyword>
<evidence type="ECO:0000256" key="11">
    <source>
        <dbReference type="SAM" id="SignalP"/>
    </source>
</evidence>
<evidence type="ECO:0000256" key="9">
    <source>
        <dbReference type="ARBA" id="ARBA00023136"/>
    </source>
</evidence>
<keyword evidence="4" id="KW-1003">Cell membrane</keyword>
<dbReference type="EMBL" id="CP043420">
    <property type="protein sequence ID" value="QEL11203.1"/>
    <property type="molecule type" value="Genomic_DNA"/>
</dbReference>
<keyword evidence="12" id="KW-0966">Cell projection</keyword>
<keyword evidence="12" id="KW-0969">Cilium</keyword>
<dbReference type="KEGG" id="kuy:FY550_08670"/>
<keyword evidence="6 10" id="KW-0812">Transmembrane</keyword>
<evidence type="ECO:0000256" key="1">
    <source>
        <dbReference type="ARBA" id="ARBA00002254"/>
    </source>
</evidence>
<feature type="transmembrane region" description="Helical" evidence="10">
    <location>
        <begin position="35"/>
        <end position="58"/>
    </location>
</feature>
<keyword evidence="10" id="KW-0997">Cell inner membrane</keyword>
<dbReference type="GO" id="GO:0006935">
    <property type="term" value="P:chemotaxis"/>
    <property type="evidence" value="ECO:0007669"/>
    <property type="project" value="UniProtKB-KW"/>
</dbReference>